<evidence type="ECO:0000313" key="10">
    <source>
        <dbReference type="Proteomes" id="UP001062632"/>
    </source>
</evidence>
<evidence type="ECO:0000256" key="6">
    <source>
        <dbReference type="ARBA" id="ARBA00022970"/>
    </source>
</evidence>
<dbReference type="SUPFAM" id="SSF55021">
    <property type="entry name" value="ACT-like"/>
    <property type="match status" value="1"/>
</dbReference>
<dbReference type="CDD" id="cd03258">
    <property type="entry name" value="ABC_MetN_methionine_transporter"/>
    <property type="match status" value="1"/>
</dbReference>
<keyword evidence="7" id="KW-0472">Membrane</keyword>
<keyword evidence="5" id="KW-1278">Translocase</keyword>
<proteinExistence type="predicted"/>
<evidence type="ECO:0000256" key="5">
    <source>
        <dbReference type="ARBA" id="ARBA00022967"/>
    </source>
</evidence>
<dbReference type="InterPro" id="IPR017871">
    <property type="entry name" value="ABC_transporter-like_CS"/>
</dbReference>
<dbReference type="Gene3D" id="3.30.70.260">
    <property type="match status" value="1"/>
</dbReference>
<dbReference type="InterPro" id="IPR027417">
    <property type="entry name" value="P-loop_NTPase"/>
</dbReference>
<evidence type="ECO:0000313" key="9">
    <source>
        <dbReference type="EMBL" id="GBR49908.1"/>
    </source>
</evidence>
<name>A0ABQ0QLY7_9PROT</name>
<dbReference type="Proteomes" id="UP001062632">
    <property type="component" value="Unassembled WGS sequence"/>
</dbReference>
<comment type="caution">
    <text evidence="9">The sequence shown here is derived from an EMBL/GenBank/DDBJ whole genome shotgun (WGS) entry which is preliminary data.</text>
</comment>
<feature type="domain" description="ABC transporter" evidence="8">
    <location>
        <begin position="6"/>
        <end position="241"/>
    </location>
</feature>
<dbReference type="SUPFAM" id="SSF52540">
    <property type="entry name" value="P-loop containing nucleoside triphosphate hydrolases"/>
    <property type="match status" value="1"/>
</dbReference>
<keyword evidence="4 9" id="KW-0067">ATP-binding</keyword>
<dbReference type="InterPro" id="IPR050086">
    <property type="entry name" value="MetN_ABC_transporter-like"/>
</dbReference>
<sequence>MAMSVLSVAGLWHSFAKSPVLKDISFEVEKGEIVGLIGPSGAGKSTLLRALCGLEKPDQGSVVLQGQDITTLAERDLRKARQNIGLVFQHFNLLQTKTVAQNVALPLKIAGWSSNDIKARVKELLELVGLGEHSEKYPAQLSGGQKQRVGIARALANAPSLLLCDEATSALDPQSTTAVLDLLSDINRKLGLTIILITHEMDVIRRFAQRVLVLDQGELVHNGAILDLLTRSNNPPAVQALLNETRPALPHTLQSNLTNKPLEKHLSVVRALLVGDEASTAFISDISIRFDLRLVLISGGASLYAGVPTVDMVFTLDKPLSEEMTAYLSDRTQLMEVLGYVPAHY</sequence>
<keyword evidence="2" id="KW-1003">Cell membrane</keyword>
<dbReference type="EMBL" id="BAQC01000001">
    <property type="protein sequence ID" value="GBR49908.1"/>
    <property type="molecule type" value="Genomic_DNA"/>
</dbReference>
<dbReference type="InterPro" id="IPR003593">
    <property type="entry name" value="AAA+_ATPase"/>
</dbReference>
<dbReference type="PROSITE" id="PS00211">
    <property type="entry name" value="ABC_TRANSPORTER_1"/>
    <property type="match status" value="1"/>
</dbReference>
<dbReference type="InterPro" id="IPR045865">
    <property type="entry name" value="ACT-like_dom_sf"/>
</dbReference>
<keyword evidence="3" id="KW-0547">Nucleotide-binding</keyword>
<evidence type="ECO:0000256" key="4">
    <source>
        <dbReference type="ARBA" id="ARBA00022840"/>
    </source>
</evidence>
<evidence type="ECO:0000259" key="8">
    <source>
        <dbReference type="PROSITE" id="PS50893"/>
    </source>
</evidence>
<organism evidence="9 10">
    <name type="scientific">Neokomagataea thailandica NBRC 106555</name>
    <dbReference type="NCBI Taxonomy" id="1223520"/>
    <lineage>
        <taxon>Bacteria</taxon>
        <taxon>Pseudomonadati</taxon>
        <taxon>Pseudomonadota</taxon>
        <taxon>Alphaproteobacteria</taxon>
        <taxon>Acetobacterales</taxon>
        <taxon>Acetobacteraceae</taxon>
        <taxon>Neokomagataea</taxon>
    </lineage>
</organism>
<protein>
    <submittedName>
        <fullName evidence="9">D-methionine transporter ATP-binding protein</fullName>
    </submittedName>
</protein>
<dbReference type="GO" id="GO:0005524">
    <property type="term" value="F:ATP binding"/>
    <property type="evidence" value="ECO:0007669"/>
    <property type="project" value="UniProtKB-KW"/>
</dbReference>
<dbReference type="Pfam" id="PF00005">
    <property type="entry name" value="ABC_tran"/>
    <property type="match status" value="1"/>
</dbReference>
<dbReference type="PANTHER" id="PTHR43166">
    <property type="entry name" value="AMINO ACID IMPORT ATP-BINDING PROTEIN"/>
    <property type="match status" value="1"/>
</dbReference>
<dbReference type="InterPro" id="IPR003439">
    <property type="entry name" value="ABC_transporter-like_ATP-bd"/>
</dbReference>
<dbReference type="PANTHER" id="PTHR43166:SF30">
    <property type="entry name" value="METHIONINE IMPORT ATP-BINDING PROTEIN METN"/>
    <property type="match status" value="1"/>
</dbReference>
<keyword evidence="6" id="KW-0029">Amino-acid transport</keyword>
<evidence type="ECO:0000256" key="2">
    <source>
        <dbReference type="ARBA" id="ARBA00022475"/>
    </source>
</evidence>
<dbReference type="Gene3D" id="3.40.50.300">
    <property type="entry name" value="P-loop containing nucleotide triphosphate hydrolases"/>
    <property type="match status" value="1"/>
</dbReference>
<dbReference type="InterPro" id="IPR041701">
    <property type="entry name" value="MetN_ABC"/>
</dbReference>
<keyword evidence="10" id="KW-1185">Reference proteome</keyword>
<dbReference type="PROSITE" id="PS50893">
    <property type="entry name" value="ABC_TRANSPORTER_2"/>
    <property type="match status" value="1"/>
</dbReference>
<reference evidence="9 10" key="1">
    <citation type="submission" date="2013-04" db="EMBL/GenBank/DDBJ databases">
        <title>The genome sequencing project of 58 acetic acid bacteria.</title>
        <authorList>
            <person name="Okamoto-Kainuma A."/>
            <person name="Ishikawa M."/>
            <person name="Umino S."/>
            <person name="Koizumi Y."/>
            <person name="Shiwa Y."/>
            <person name="Yoshikawa H."/>
            <person name="Matsutani M."/>
            <person name="Matsushita K."/>
        </authorList>
    </citation>
    <scope>NUCLEOTIDE SEQUENCE [LARGE SCALE GENOMIC DNA]</scope>
    <source>
        <strain evidence="9 10">NBRC 106555</strain>
    </source>
</reference>
<dbReference type="SMART" id="SM00382">
    <property type="entry name" value="AAA"/>
    <property type="match status" value="1"/>
</dbReference>
<keyword evidence="1" id="KW-0813">Transport</keyword>
<accession>A0ABQ0QLY7</accession>
<evidence type="ECO:0000256" key="3">
    <source>
        <dbReference type="ARBA" id="ARBA00022741"/>
    </source>
</evidence>
<gene>
    <name evidence="9" type="ORF">AA106555_0022</name>
</gene>
<evidence type="ECO:0000256" key="1">
    <source>
        <dbReference type="ARBA" id="ARBA00022448"/>
    </source>
</evidence>
<evidence type="ECO:0000256" key="7">
    <source>
        <dbReference type="ARBA" id="ARBA00023136"/>
    </source>
</evidence>